<dbReference type="Gene3D" id="3.20.20.140">
    <property type="entry name" value="Metal-dependent hydrolases"/>
    <property type="match status" value="1"/>
</dbReference>
<dbReference type="InterPro" id="IPR053044">
    <property type="entry name" value="Metallo-hydrolase/TatD-type"/>
</dbReference>
<dbReference type="EMBL" id="PQXH01000067">
    <property type="protein sequence ID" value="TGO13589.1"/>
    <property type="molecule type" value="Genomic_DNA"/>
</dbReference>
<proteinExistence type="predicted"/>
<dbReference type="PANTHER" id="PTHR47345">
    <property type="entry name" value="CUT9-INTERACTING PROTEIN SCN1"/>
    <property type="match status" value="1"/>
</dbReference>
<dbReference type="SUPFAM" id="SSF51556">
    <property type="entry name" value="Metallo-dependent hydrolases"/>
    <property type="match status" value="1"/>
</dbReference>
<dbReference type="PANTHER" id="PTHR47345:SF1">
    <property type="entry name" value="CUT9-INTERACTING PROTEIN SCN1"/>
    <property type="match status" value="1"/>
</dbReference>
<dbReference type="Proteomes" id="UP000297777">
    <property type="component" value="Unassembled WGS sequence"/>
</dbReference>
<gene>
    <name evidence="1" type="ORF">BTUL_0067g00320</name>
</gene>
<dbReference type="AlphaFoldDB" id="A0A4Z1EQJ8"/>
<comment type="caution">
    <text evidence="1">The sequence shown here is derived from an EMBL/GenBank/DDBJ whole genome shotgun (WGS) entry which is preliminary data.</text>
</comment>
<dbReference type="GO" id="GO:0016788">
    <property type="term" value="F:hydrolase activity, acting on ester bonds"/>
    <property type="evidence" value="ECO:0007669"/>
    <property type="project" value="InterPro"/>
</dbReference>
<accession>A0A4Z1EQJ8</accession>
<dbReference type="Pfam" id="PF01026">
    <property type="entry name" value="TatD_DNase"/>
    <property type="match status" value="1"/>
</dbReference>
<dbReference type="InterPro" id="IPR032466">
    <property type="entry name" value="Metal_Hydrolase"/>
</dbReference>
<dbReference type="InterPro" id="IPR001130">
    <property type="entry name" value="TatD-like"/>
</dbReference>
<evidence type="ECO:0008006" key="3">
    <source>
        <dbReference type="Google" id="ProtNLM"/>
    </source>
</evidence>
<organism evidence="1 2">
    <name type="scientific">Botrytis tulipae</name>
    <dbReference type="NCBI Taxonomy" id="87230"/>
    <lineage>
        <taxon>Eukaryota</taxon>
        <taxon>Fungi</taxon>
        <taxon>Dikarya</taxon>
        <taxon>Ascomycota</taxon>
        <taxon>Pezizomycotina</taxon>
        <taxon>Leotiomycetes</taxon>
        <taxon>Helotiales</taxon>
        <taxon>Sclerotiniaceae</taxon>
        <taxon>Botrytis</taxon>
    </lineage>
</organism>
<name>A0A4Z1EQJ8_9HELO</name>
<sequence length="385" mass="43621">MAKNAEFPWHIGVYDAHCHPTDTMDSITSMPLMKARILTVMATRAQDQALVAQVADSYGLKKLQAKDHPNTECMVPCFGWHPWFSYQIFDDTKESFDNSLFNTEAFKIEHYGKVLTPGPVDKQFLVSLPSPRPLTQFLRQTKEYLLQYPLALVGEIGLDKQFRLPSEWSRDVENSKDTGLTPGGREGRRLTPYRVQMSHQKVILKAQLNLAGEMQRSVSVHGVQAHGVLFDTLKETWKGHERQVLSKREKKRIAGVAPALDDTDDEEEISKNYTEKPFPPRICLHSYSGPPDTLKQYFHPSVPAEIFFSFSAAINMSSPASAKAIEVIKAVPDDRVLVESDLHIAGEKMDSLLEDMCRKICEIKGWDLEDGVTRLAENWKRFVSV</sequence>
<protein>
    <recommendedName>
        <fullName evidence="3">Cut9 interacting protein Scn1</fullName>
    </recommendedName>
</protein>
<reference evidence="1 2" key="1">
    <citation type="submission" date="2017-12" db="EMBL/GenBank/DDBJ databases">
        <title>Comparative genomics of Botrytis spp.</title>
        <authorList>
            <person name="Valero-Jimenez C.A."/>
            <person name="Tapia P."/>
            <person name="Veloso J."/>
            <person name="Silva-Moreno E."/>
            <person name="Staats M."/>
            <person name="Valdes J.H."/>
            <person name="Van Kan J.A.L."/>
        </authorList>
    </citation>
    <scope>NUCLEOTIDE SEQUENCE [LARGE SCALE GENOMIC DNA]</scope>
    <source>
        <strain evidence="1 2">Bt9001</strain>
    </source>
</reference>
<keyword evidence="2" id="KW-1185">Reference proteome</keyword>
<evidence type="ECO:0000313" key="2">
    <source>
        <dbReference type="Proteomes" id="UP000297777"/>
    </source>
</evidence>
<dbReference type="OrthoDB" id="413993at2759"/>
<evidence type="ECO:0000313" key="1">
    <source>
        <dbReference type="EMBL" id="TGO13589.1"/>
    </source>
</evidence>